<dbReference type="Proteomes" id="UP000265768">
    <property type="component" value="Unassembled WGS sequence"/>
</dbReference>
<gene>
    <name evidence="1" type="ORF">D5H75_21155</name>
</gene>
<dbReference type="SUPFAM" id="SSF110087">
    <property type="entry name" value="DR1885-like metal-binding protein"/>
    <property type="match status" value="1"/>
</dbReference>
<keyword evidence="2" id="KW-1185">Reference proteome</keyword>
<dbReference type="InterPro" id="IPR036182">
    <property type="entry name" value="PCuAC_sf"/>
</dbReference>
<dbReference type="OrthoDB" id="3478795at2"/>
<sequence>MTAGCAAGFDAQTSAFYAPVDGLTAKFRGITIADAFVLGPASGQVLPAGSPAPLYITLSNGNGAPDTLTAVAAPGFAGQVKVTPVPLPPKALVNLAKPSPTVILDKLATPVRGGENVKVTLSFANAGTTTVTVPVIARSAHYSTLPTAPGAPAASFVTPAPSPTPAATAGGHGAGH</sequence>
<organism evidence="1 2">
    <name type="scientific">Bailinhaonella thermotolerans</name>
    <dbReference type="NCBI Taxonomy" id="1070861"/>
    <lineage>
        <taxon>Bacteria</taxon>
        <taxon>Bacillati</taxon>
        <taxon>Actinomycetota</taxon>
        <taxon>Actinomycetes</taxon>
        <taxon>Streptosporangiales</taxon>
        <taxon>Streptosporangiaceae</taxon>
        <taxon>Bailinhaonella</taxon>
    </lineage>
</organism>
<evidence type="ECO:0000313" key="2">
    <source>
        <dbReference type="Proteomes" id="UP000265768"/>
    </source>
</evidence>
<dbReference type="Pfam" id="PF04314">
    <property type="entry name" value="PCuAC"/>
    <property type="match status" value="1"/>
</dbReference>
<protein>
    <submittedName>
        <fullName evidence="1">Copper chaperone PCu(A)C</fullName>
    </submittedName>
</protein>
<proteinExistence type="predicted"/>
<dbReference type="AlphaFoldDB" id="A0A3A4AYU0"/>
<accession>A0A3A4AYU0</accession>
<evidence type="ECO:0000313" key="1">
    <source>
        <dbReference type="EMBL" id="RJL31013.1"/>
    </source>
</evidence>
<comment type="caution">
    <text evidence="1">The sequence shown here is derived from an EMBL/GenBank/DDBJ whole genome shotgun (WGS) entry which is preliminary data.</text>
</comment>
<reference evidence="1 2" key="1">
    <citation type="submission" date="2018-09" db="EMBL/GenBank/DDBJ databases">
        <title>YIM 75507 draft genome.</title>
        <authorList>
            <person name="Tang S."/>
            <person name="Feng Y."/>
        </authorList>
    </citation>
    <scope>NUCLEOTIDE SEQUENCE [LARGE SCALE GENOMIC DNA]</scope>
    <source>
        <strain evidence="1 2">YIM 75507</strain>
    </source>
</reference>
<dbReference type="InterPro" id="IPR007410">
    <property type="entry name" value="LpqE-like"/>
</dbReference>
<dbReference type="EMBL" id="QZEY01000008">
    <property type="protein sequence ID" value="RJL31013.1"/>
    <property type="molecule type" value="Genomic_DNA"/>
</dbReference>
<name>A0A3A4AYU0_9ACTN</name>
<dbReference type="Gene3D" id="2.60.40.1890">
    <property type="entry name" value="PCu(A)C copper chaperone"/>
    <property type="match status" value="1"/>
</dbReference>